<dbReference type="HOGENOM" id="CLU_3046522_0_0_10"/>
<keyword evidence="2" id="KW-1185">Reference proteome</keyword>
<gene>
    <name evidence="1" type="ORF">HMPREF0645_0656</name>
</gene>
<sequence length="54" mass="6148">MKAQSQGLEIFQVISNENLAQNMAHFSLNAPKTITDFRYFNLTKRKSCLEDAAL</sequence>
<comment type="caution">
    <text evidence="1">The sequence shown here is derived from an EMBL/GenBank/DDBJ whole genome shotgun (WGS) entry which is preliminary data.</text>
</comment>
<evidence type="ECO:0000313" key="2">
    <source>
        <dbReference type="Proteomes" id="UP000003160"/>
    </source>
</evidence>
<reference evidence="1 2" key="1">
    <citation type="submission" date="2009-10" db="EMBL/GenBank/DDBJ databases">
        <authorList>
            <person name="Qin X."/>
            <person name="Bachman B."/>
            <person name="Battles P."/>
            <person name="Bell A."/>
            <person name="Bess C."/>
            <person name="Bickham C."/>
            <person name="Chaboub L."/>
            <person name="Chen D."/>
            <person name="Coyle M."/>
            <person name="Deiros D.R."/>
            <person name="Dinh H."/>
            <person name="Forbes L."/>
            <person name="Fowler G."/>
            <person name="Francisco L."/>
            <person name="Fu Q."/>
            <person name="Gubbala S."/>
            <person name="Hale W."/>
            <person name="Han Y."/>
            <person name="Hemphill L."/>
            <person name="Highlander S.K."/>
            <person name="Hirani K."/>
            <person name="Hogues M."/>
            <person name="Jackson L."/>
            <person name="Jakkamsetti A."/>
            <person name="Javaid M."/>
            <person name="Jiang H."/>
            <person name="Korchina V."/>
            <person name="Kovar C."/>
            <person name="Lara F."/>
            <person name="Lee S."/>
            <person name="Mata R."/>
            <person name="Mathew T."/>
            <person name="Moen C."/>
            <person name="Morales K."/>
            <person name="Munidasa M."/>
            <person name="Nazareth L."/>
            <person name="Ngo R."/>
            <person name="Nguyen L."/>
            <person name="Okwuonu G."/>
            <person name="Ongeri F."/>
            <person name="Patil S."/>
            <person name="Petrosino J."/>
            <person name="Pham C."/>
            <person name="Pham P."/>
            <person name="Pu L.-L."/>
            <person name="Puazo M."/>
            <person name="Raj R."/>
            <person name="Reid J."/>
            <person name="Rouhana J."/>
            <person name="Saada N."/>
            <person name="Shang Y."/>
            <person name="Simmons D."/>
            <person name="Thornton R."/>
            <person name="Warren J."/>
            <person name="Weissenberger G."/>
            <person name="Zhang J."/>
            <person name="Zhang L."/>
            <person name="Zhou C."/>
            <person name="Zhu D."/>
            <person name="Muzny D."/>
            <person name="Worley K."/>
            <person name="Gibbs R."/>
        </authorList>
    </citation>
    <scope>NUCLEOTIDE SEQUENCE [LARGE SCALE GENOMIC DNA]</scope>
    <source>
        <strain evidence="1 2">DSM 17361</strain>
    </source>
</reference>
<name>D1PUM1_9BACT</name>
<dbReference type="AlphaFoldDB" id="D1PUM1"/>
<dbReference type="EMBL" id="ACKS01000031">
    <property type="protein sequence ID" value="EFA44860.1"/>
    <property type="molecule type" value="Genomic_DNA"/>
</dbReference>
<organism evidence="1 2">
    <name type="scientific">Hallella bergensis DSM 17361</name>
    <dbReference type="NCBI Taxonomy" id="585502"/>
    <lineage>
        <taxon>Bacteria</taxon>
        <taxon>Pseudomonadati</taxon>
        <taxon>Bacteroidota</taxon>
        <taxon>Bacteroidia</taxon>
        <taxon>Bacteroidales</taxon>
        <taxon>Prevotellaceae</taxon>
        <taxon>Hallella</taxon>
    </lineage>
</organism>
<dbReference type="Proteomes" id="UP000003160">
    <property type="component" value="Unassembled WGS sequence"/>
</dbReference>
<evidence type="ECO:0000313" key="1">
    <source>
        <dbReference type="EMBL" id="EFA44860.1"/>
    </source>
</evidence>
<proteinExistence type="predicted"/>
<protein>
    <submittedName>
        <fullName evidence="1">Uncharacterized protein</fullName>
    </submittedName>
</protein>
<accession>D1PUM1</accession>